<dbReference type="SUPFAM" id="SSF46785">
    <property type="entry name" value="Winged helix' DNA-binding domain"/>
    <property type="match status" value="1"/>
</dbReference>
<gene>
    <name evidence="1" type="ORF">ACFPBZ_23465</name>
</gene>
<reference evidence="2" key="1">
    <citation type="journal article" date="2019" name="Int. J. Syst. Evol. Microbiol.">
        <title>The Global Catalogue of Microorganisms (GCM) 10K type strain sequencing project: providing services to taxonomists for standard genome sequencing and annotation.</title>
        <authorList>
            <consortium name="The Broad Institute Genomics Platform"/>
            <consortium name="The Broad Institute Genome Sequencing Center for Infectious Disease"/>
            <person name="Wu L."/>
            <person name="Ma J."/>
        </authorList>
    </citation>
    <scope>NUCLEOTIDE SEQUENCE [LARGE SCALE GENOMIC DNA]</scope>
    <source>
        <strain evidence="2">CGMCC 4.7093</strain>
    </source>
</reference>
<evidence type="ECO:0000313" key="2">
    <source>
        <dbReference type="Proteomes" id="UP001595947"/>
    </source>
</evidence>
<comment type="caution">
    <text evidence="1">The sequence shown here is derived from an EMBL/GenBank/DDBJ whole genome shotgun (WGS) entry which is preliminary data.</text>
</comment>
<organism evidence="1 2">
    <name type="scientific">Actinomycetospora atypica</name>
    <dbReference type="NCBI Taxonomy" id="1290095"/>
    <lineage>
        <taxon>Bacteria</taxon>
        <taxon>Bacillati</taxon>
        <taxon>Actinomycetota</taxon>
        <taxon>Actinomycetes</taxon>
        <taxon>Pseudonocardiales</taxon>
        <taxon>Pseudonocardiaceae</taxon>
        <taxon>Actinomycetospora</taxon>
    </lineage>
</organism>
<accession>A0ABV9YT09</accession>
<sequence length="206" mass="22332">MDDVRFRAMHALRVKGMSSPAVAARIVSLPEPEVADRFAALQSEGLVRHRSGGRVEGWSLTKDGKAAHGALLAEAVDEVDRTALEQAYERFLPLNGEFKAVCHAWQTRGDDATPNDHADPAHDAAVVERLADVDARVGGVLDDLGAAVDRMGAYRARLGAALARVRAGERSAFTAPLQDSYHDIWMELHQDLILSLGRTRDATDEG</sequence>
<proteinExistence type="predicted"/>
<name>A0ABV9YT09_9PSEU</name>
<dbReference type="RefSeq" id="WP_378038529.1">
    <property type="nucleotide sequence ID" value="NZ_JBHSIV010000032.1"/>
</dbReference>
<keyword evidence="2" id="KW-1185">Reference proteome</keyword>
<evidence type="ECO:0000313" key="1">
    <source>
        <dbReference type="EMBL" id="MFC5065194.1"/>
    </source>
</evidence>
<dbReference type="Proteomes" id="UP001595947">
    <property type="component" value="Unassembled WGS sequence"/>
</dbReference>
<protein>
    <submittedName>
        <fullName evidence="1">MarR family transcriptional regulator</fullName>
    </submittedName>
</protein>
<dbReference type="InterPro" id="IPR036390">
    <property type="entry name" value="WH_DNA-bd_sf"/>
</dbReference>
<dbReference type="EMBL" id="JBHSIV010000032">
    <property type="protein sequence ID" value="MFC5065194.1"/>
    <property type="molecule type" value="Genomic_DNA"/>
</dbReference>